<protein>
    <submittedName>
        <fullName evidence="2">Uncharacterized protein</fullName>
    </submittedName>
</protein>
<feature type="signal peptide" evidence="1">
    <location>
        <begin position="1"/>
        <end position="18"/>
    </location>
</feature>
<keyword evidence="3" id="KW-1185">Reference proteome</keyword>
<sequence>MQYSTLLLSAIAASGSLAAPTAKEITDRGIRVVFQNQAIELGSTTNFAEDKLPQAALPVGSTGPFQTVALNLDPIVGNQALRCQILDAHQNPIVVVRGENVDITFADGGNGLWTFRDGAAVVDAIVCDPKFVKGVAPPPPPAQKAPSIRIQLSDGNLARQLQFEEAGLVREEQPSPDQSSPFNTVSLTLDDDVEDQGLRCQILDKNNQPITLQRGENIDITFADGGNGPWSFLYPEESQVSKVVCDPKFAALA</sequence>
<evidence type="ECO:0000313" key="3">
    <source>
        <dbReference type="Proteomes" id="UP000825890"/>
    </source>
</evidence>
<dbReference type="AlphaFoldDB" id="A0A9P3L175"/>
<gene>
    <name evidence="2" type="ORF">CKM354_001224400</name>
</gene>
<dbReference type="Proteomes" id="UP000825890">
    <property type="component" value="Unassembled WGS sequence"/>
</dbReference>
<name>A0A9P3L175_9PEZI</name>
<evidence type="ECO:0000256" key="1">
    <source>
        <dbReference type="SAM" id="SignalP"/>
    </source>
</evidence>
<organism evidence="2 3">
    <name type="scientific">Cercospora kikuchii</name>
    <dbReference type="NCBI Taxonomy" id="84275"/>
    <lineage>
        <taxon>Eukaryota</taxon>
        <taxon>Fungi</taxon>
        <taxon>Dikarya</taxon>
        <taxon>Ascomycota</taxon>
        <taxon>Pezizomycotina</taxon>
        <taxon>Dothideomycetes</taxon>
        <taxon>Dothideomycetidae</taxon>
        <taxon>Mycosphaerellales</taxon>
        <taxon>Mycosphaerellaceae</taxon>
        <taxon>Cercospora</taxon>
    </lineage>
</organism>
<proteinExistence type="predicted"/>
<feature type="chain" id="PRO_5040156700" evidence="1">
    <location>
        <begin position="19"/>
        <end position="253"/>
    </location>
</feature>
<reference evidence="2 3" key="1">
    <citation type="submission" date="2021-01" db="EMBL/GenBank/DDBJ databases">
        <title>Cercospora kikuchii MAFF 305040 whole genome shotgun sequence.</title>
        <authorList>
            <person name="Kashiwa T."/>
            <person name="Suzuki T."/>
        </authorList>
    </citation>
    <scope>NUCLEOTIDE SEQUENCE [LARGE SCALE GENOMIC DNA]</scope>
    <source>
        <strain evidence="2 3">MAFF 305040</strain>
    </source>
</reference>
<evidence type="ECO:0000313" key="2">
    <source>
        <dbReference type="EMBL" id="GIZ49209.1"/>
    </source>
</evidence>
<dbReference type="OrthoDB" id="4132046at2759"/>
<dbReference type="GeneID" id="68297819"/>
<keyword evidence="1" id="KW-0732">Signal</keyword>
<dbReference type="EMBL" id="BOLY01000009">
    <property type="protein sequence ID" value="GIZ49209.1"/>
    <property type="molecule type" value="Genomic_DNA"/>
</dbReference>
<dbReference type="RefSeq" id="XP_044663696.1">
    <property type="nucleotide sequence ID" value="XM_044807761.1"/>
</dbReference>
<comment type="caution">
    <text evidence="2">The sequence shown here is derived from an EMBL/GenBank/DDBJ whole genome shotgun (WGS) entry which is preliminary data.</text>
</comment>
<accession>A0A9P3L175</accession>